<evidence type="ECO:0000313" key="3">
    <source>
        <dbReference type="WBParaSite" id="nRc.2.0.1.t17268-RA"/>
    </source>
</evidence>
<proteinExistence type="predicted"/>
<organism evidence="2 3">
    <name type="scientific">Romanomermis culicivorax</name>
    <name type="common">Nematode worm</name>
    <dbReference type="NCBI Taxonomy" id="13658"/>
    <lineage>
        <taxon>Eukaryota</taxon>
        <taxon>Metazoa</taxon>
        <taxon>Ecdysozoa</taxon>
        <taxon>Nematoda</taxon>
        <taxon>Enoplea</taxon>
        <taxon>Dorylaimia</taxon>
        <taxon>Mermithida</taxon>
        <taxon>Mermithoidea</taxon>
        <taxon>Mermithidae</taxon>
        <taxon>Romanomermis</taxon>
    </lineage>
</organism>
<feature type="compositionally biased region" description="Basic residues" evidence="1">
    <location>
        <begin position="376"/>
        <end position="385"/>
    </location>
</feature>
<dbReference type="Proteomes" id="UP000887565">
    <property type="component" value="Unplaced"/>
</dbReference>
<evidence type="ECO:0000256" key="1">
    <source>
        <dbReference type="SAM" id="MobiDB-lite"/>
    </source>
</evidence>
<dbReference type="AlphaFoldDB" id="A0A915ITA0"/>
<name>A0A915ITA0_ROMCU</name>
<feature type="region of interest" description="Disordered" evidence="1">
    <location>
        <begin position="373"/>
        <end position="397"/>
    </location>
</feature>
<protein>
    <submittedName>
        <fullName evidence="3">Fanconi-associated nuclease</fullName>
    </submittedName>
</protein>
<evidence type="ECO:0000313" key="2">
    <source>
        <dbReference type="Proteomes" id="UP000887565"/>
    </source>
</evidence>
<keyword evidence="2" id="KW-1185">Reference proteome</keyword>
<reference evidence="3" key="1">
    <citation type="submission" date="2022-11" db="UniProtKB">
        <authorList>
            <consortium name="WormBaseParasite"/>
        </authorList>
    </citation>
    <scope>IDENTIFICATION</scope>
</reference>
<accession>A0A915ITA0</accession>
<dbReference type="WBParaSite" id="nRc.2.0.1.t17268-RA">
    <property type="protein sequence ID" value="nRc.2.0.1.t17268-RA"/>
    <property type="gene ID" value="nRc.2.0.1.g17268"/>
</dbReference>
<sequence length="764" mass="87200">LLCRNALKEKNHVETDGSSFLYVRQKSDREESCILGTLLIEDLFKFKNIFECLECVPIATTPETTCWLLTETKLSLKAMKKIMANDWEKRITMAEKLKTLNDCCNSLVMSNRFLAAIRYIVDHVLPCLESIALLRSVDIEEFYQKTMLKLATLYYVTLFLFNFRFKGNHQRAALCCLKIAESPDWPVSYHPDGSNFLEMLAIFNLCRRENTSYDLQMLTDIDLIGDRYLGNNDDKEVLGKQKPCGVIIKRMARVEEEISRVQVAFEKCSWWSKHCLKLSNIRSFILHYEAQNAKDRHKVGTPYSDMADIGTQTGVDISIEDACSFLRLVTCEKEQREYLALLSIFGGLNANSREIVLNLMSMFHKQLSSDAVDNKVKKKKKRTKKKQNDKTTNESETASVITDNKAILKCLTARNSTFFAASRRYTNYEYYNKFDQLVRHFPGCNSTHAIIDLAVDSDDNMDEINQSIDKSVDDNKVPCRIIEADSTLEVENASKSNFHDKNFDACLGSNESSTLCTPVEKTYSKDFDANNQQSNECNEIMQIIKSSGISEIVADDNLPKVENPKAVEETPDAVCENEHKMTTENIKLNIINGECQEETSMMIFTEIPPIATATLTTKASDSLSLGKNDSKIEQRLDQEIVDFITLCSYVRQTFQIKWACDDCICSLRSRSKNYVLTAAKNHRKMFPESPACPTNVLLLKLLTSSRNENSCSATVWYFKVRNLTKLYDLDSKDCRKILLNICPSLQNVEDCLMEDECLYPHNST</sequence>